<keyword evidence="1" id="KW-1133">Transmembrane helix</keyword>
<evidence type="ECO:0000256" key="1">
    <source>
        <dbReference type="SAM" id="Phobius"/>
    </source>
</evidence>
<accession>A0A1I5SEX5</accession>
<dbReference type="STRING" id="1884432.SAMN05518683_108156"/>
<evidence type="ECO:0000313" key="2">
    <source>
        <dbReference type="EMBL" id="SFP69304.1"/>
    </source>
</evidence>
<gene>
    <name evidence="2" type="ORF">SAMN05518683_108156</name>
</gene>
<feature type="transmembrane region" description="Helical" evidence="1">
    <location>
        <begin position="29"/>
        <end position="47"/>
    </location>
</feature>
<dbReference type="Proteomes" id="UP000198892">
    <property type="component" value="Unassembled WGS sequence"/>
</dbReference>
<dbReference type="AlphaFoldDB" id="A0A1I5SEX5"/>
<reference evidence="3" key="1">
    <citation type="submission" date="2016-10" db="EMBL/GenBank/DDBJ databases">
        <authorList>
            <person name="Varghese N."/>
            <person name="Submissions S."/>
        </authorList>
    </citation>
    <scope>NUCLEOTIDE SEQUENCE [LARGE SCALE GENOMIC DNA]</scope>
    <source>
        <strain evidence="3">S7</strain>
    </source>
</reference>
<keyword evidence="1" id="KW-0812">Transmembrane</keyword>
<proteinExistence type="predicted"/>
<keyword evidence="3" id="KW-1185">Reference proteome</keyword>
<keyword evidence="1" id="KW-0472">Membrane</keyword>
<sequence length="78" mass="8949">MLLFLWLFITEVILGYVALYTVIDQQQTYGAIAINIVLLGWAVRLAYTSYNKKEQKDMVLFIALAVFISITTILILDF</sequence>
<protein>
    <submittedName>
        <fullName evidence="2">Uncharacterized protein</fullName>
    </submittedName>
</protein>
<dbReference type="EMBL" id="FOXD01000008">
    <property type="protein sequence ID" value="SFP69304.1"/>
    <property type="molecule type" value="Genomic_DNA"/>
</dbReference>
<feature type="transmembrane region" description="Helical" evidence="1">
    <location>
        <begin position="59"/>
        <end position="76"/>
    </location>
</feature>
<name>A0A1I5SEX5_9BACI</name>
<organism evidence="2 3">
    <name type="scientific">Salibacterium halotolerans</name>
    <dbReference type="NCBI Taxonomy" id="1884432"/>
    <lineage>
        <taxon>Bacteria</taxon>
        <taxon>Bacillati</taxon>
        <taxon>Bacillota</taxon>
        <taxon>Bacilli</taxon>
        <taxon>Bacillales</taxon>
        <taxon>Bacillaceae</taxon>
    </lineage>
</organism>
<feature type="transmembrane region" description="Helical" evidence="1">
    <location>
        <begin position="5"/>
        <end position="23"/>
    </location>
</feature>
<evidence type="ECO:0000313" key="3">
    <source>
        <dbReference type="Proteomes" id="UP000198892"/>
    </source>
</evidence>